<keyword evidence="5" id="KW-0325">Glycoprotein</keyword>
<keyword evidence="2" id="KW-0719">Serine esterase</keyword>
<feature type="non-terminal residue" evidence="8">
    <location>
        <position position="493"/>
    </location>
</feature>
<reference evidence="8 9" key="1">
    <citation type="submission" date="2017-07" db="EMBL/GenBank/DDBJ databases">
        <authorList>
            <person name="Talla V."/>
            <person name="Backstrom N."/>
        </authorList>
    </citation>
    <scope>NUCLEOTIDE SEQUENCE [LARGE SCALE GENOMIC DNA]</scope>
</reference>
<dbReference type="Proteomes" id="UP000324832">
    <property type="component" value="Unassembled WGS sequence"/>
</dbReference>
<dbReference type="InterPro" id="IPR019826">
    <property type="entry name" value="Carboxylesterase_B_AS"/>
</dbReference>
<evidence type="ECO:0000256" key="2">
    <source>
        <dbReference type="ARBA" id="ARBA00022487"/>
    </source>
</evidence>
<gene>
    <name evidence="8" type="ORF">LSINAPIS_LOCUS5978</name>
</gene>
<dbReference type="SUPFAM" id="SSF53474">
    <property type="entry name" value="alpha/beta-Hydrolases"/>
    <property type="match status" value="1"/>
</dbReference>
<dbReference type="GO" id="GO:0052689">
    <property type="term" value="F:carboxylic ester hydrolase activity"/>
    <property type="evidence" value="ECO:0007669"/>
    <property type="project" value="UniProtKB-KW"/>
</dbReference>
<keyword evidence="9" id="KW-1185">Reference proteome</keyword>
<keyword evidence="4" id="KW-1015">Disulfide bond</keyword>
<sequence length="493" mass="55112">MALAALEGVLLTIIFHSVKIAMGYARLLLFVYLVCADVVLCILPTDEIILSQGKLRGVKLNGYNAYLGVPYASVVKRYREAGPEPSWSGTFLAINGNIKCNQMLPIVNTPVGQEDCLVANIYTPSNTKARNLPVMVFIHGGGFYYGSNTNLLYDPKYLVQKDVIVVAINYRLGAFGFLCLNGTEATGNMGFKDQIASLRWINRNIETFGGDPNMVTLIGESAGATSVHYILLYEQAKGLFRRAILESGSILIPVSFGENPLDDARNFVSKLGSTATDPFEILKFMEERDATEIIKGSFVNTKNDIKRPYIFKPCAEDPQSQSAFITTSPRKLLKSAKLDPDVDVIIGFNDKEGIMFAGLFNTDGIRHLNNDFSRIIPRNLKFKNKEEKINFEESVKKFYFDNKPISSTNYSGLINYFTDYIMIYPAIESTETLLTNNLNVYNYLFAYDSMRNLNKIVSGLPFTPGANHADELFYIFDPIIYKLLPTLPNDGRI</sequence>
<comment type="similarity">
    <text evidence="1 6">Belongs to the type-B carboxylesterase/lipase family.</text>
</comment>
<evidence type="ECO:0000259" key="7">
    <source>
        <dbReference type="Pfam" id="PF00135"/>
    </source>
</evidence>
<evidence type="ECO:0000256" key="3">
    <source>
        <dbReference type="ARBA" id="ARBA00022801"/>
    </source>
</evidence>
<dbReference type="PANTHER" id="PTHR43142:SF1">
    <property type="entry name" value="CARBOXYLIC ESTER HYDROLASE"/>
    <property type="match status" value="1"/>
</dbReference>
<dbReference type="InterPro" id="IPR002018">
    <property type="entry name" value="CarbesteraseB"/>
</dbReference>
<dbReference type="EMBL" id="FZQP02001793">
    <property type="protein sequence ID" value="VVC93880.1"/>
    <property type="molecule type" value="Genomic_DNA"/>
</dbReference>
<evidence type="ECO:0000313" key="8">
    <source>
        <dbReference type="EMBL" id="VVC93880.1"/>
    </source>
</evidence>
<dbReference type="Pfam" id="PF00135">
    <property type="entry name" value="COesterase"/>
    <property type="match status" value="1"/>
</dbReference>
<dbReference type="AlphaFoldDB" id="A0A5E4Q815"/>
<evidence type="ECO:0000256" key="4">
    <source>
        <dbReference type="ARBA" id="ARBA00023157"/>
    </source>
</evidence>
<organism evidence="8 9">
    <name type="scientific">Leptidea sinapis</name>
    <dbReference type="NCBI Taxonomy" id="189913"/>
    <lineage>
        <taxon>Eukaryota</taxon>
        <taxon>Metazoa</taxon>
        <taxon>Ecdysozoa</taxon>
        <taxon>Arthropoda</taxon>
        <taxon>Hexapoda</taxon>
        <taxon>Insecta</taxon>
        <taxon>Pterygota</taxon>
        <taxon>Neoptera</taxon>
        <taxon>Endopterygota</taxon>
        <taxon>Lepidoptera</taxon>
        <taxon>Glossata</taxon>
        <taxon>Ditrysia</taxon>
        <taxon>Papilionoidea</taxon>
        <taxon>Pieridae</taxon>
        <taxon>Dismorphiinae</taxon>
        <taxon>Leptidea</taxon>
    </lineage>
</organism>
<evidence type="ECO:0000256" key="5">
    <source>
        <dbReference type="ARBA" id="ARBA00023180"/>
    </source>
</evidence>
<proteinExistence type="inferred from homology"/>
<dbReference type="Gene3D" id="3.40.50.1820">
    <property type="entry name" value="alpha/beta hydrolase"/>
    <property type="match status" value="1"/>
</dbReference>
<protein>
    <recommendedName>
        <fullName evidence="6">Carboxylic ester hydrolase</fullName>
        <ecNumber evidence="6">3.1.1.-</ecNumber>
    </recommendedName>
</protein>
<evidence type="ECO:0000256" key="1">
    <source>
        <dbReference type="ARBA" id="ARBA00005964"/>
    </source>
</evidence>
<dbReference type="InterPro" id="IPR029058">
    <property type="entry name" value="AB_hydrolase_fold"/>
</dbReference>
<dbReference type="PROSITE" id="PS00122">
    <property type="entry name" value="CARBOXYLESTERASE_B_1"/>
    <property type="match status" value="1"/>
</dbReference>
<dbReference type="PANTHER" id="PTHR43142">
    <property type="entry name" value="CARBOXYLIC ESTER HYDROLASE"/>
    <property type="match status" value="1"/>
</dbReference>
<dbReference type="EC" id="3.1.1.-" evidence="6"/>
<evidence type="ECO:0000313" key="9">
    <source>
        <dbReference type="Proteomes" id="UP000324832"/>
    </source>
</evidence>
<accession>A0A5E4Q815</accession>
<name>A0A5E4Q815_9NEOP</name>
<feature type="domain" description="Carboxylesterase type B" evidence="7">
    <location>
        <begin position="48"/>
        <end position="482"/>
    </location>
</feature>
<evidence type="ECO:0000256" key="6">
    <source>
        <dbReference type="RuleBase" id="RU361235"/>
    </source>
</evidence>
<keyword evidence="3 6" id="KW-0378">Hydrolase</keyword>